<dbReference type="PANTHER" id="PTHR12801:SF115">
    <property type="entry name" value="FI18136P1-RELATED"/>
    <property type="match status" value="1"/>
</dbReference>
<dbReference type="InterPro" id="IPR034922">
    <property type="entry name" value="REX1-like_exo"/>
</dbReference>
<dbReference type="GO" id="GO:0010629">
    <property type="term" value="P:negative regulation of gene expression"/>
    <property type="evidence" value="ECO:0007669"/>
    <property type="project" value="UniProtKB-ARBA"/>
</dbReference>
<evidence type="ECO:0000256" key="7">
    <source>
        <dbReference type="SAM" id="MobiDB-lite"/>
    </source>
</evidence>
<feature type="compositionally biased region" description="Polar residues" evidence="7">
    <location>
        <begin position="8"/>
        <end position="32"/>
    </location>
</feature>
<dbReference type="SMART" id="SM00479">
    <property type="entry name" value="EXOIII"/>
    <property type="match status" value="1"/>
</dbReference>
<keyword evidence="4" id="KW-0378">Hydrolase</keyword>
<reference evidence="9 10" key="1">
    <citation type="submission" date="2008-07" db="EMBL/GenBank/DDBJ databases">
        <authorList>
            <person name="El-Sayed N."/>
            <person name="Caler E."/>
            <person name="Inman J."/>
            <person name="Amedeo P."/>
            <person name="Hass B."/>
            <person name="Wortman J."/>
        </authorList>
    </citation>
    <scope>NUCLEOTIDE SEQUENCE [LARGE SCALE GENOMIC DNA]</scope>
    <source>
        <strain evidence="10">ATCC 50983 / TXsc</strain>
    </source>
</reference>
<feature type="region of interest" description="Disordered" evidence="7">
    <location>
        <begin position="588"/>
        <end position="646"/>
    </location>
</feature>
<dbReference type="InterPro" id="IPR036397">
    <property type="entry name" value="RNaseH_sf"/>
</dbReference>
<gene>
    <name evidence="9" type="ORF">Pmar_PMAR018305</name>
</gene>
<feature type="compositionally biased region" description="Low complexity" evidence="7">
    <location>
        <begin position="597"/>
        <end position="609"/>
    </location>
</feature>
<dbReference type="CDD" id="cd06145">
    <property type="entry name" value="REX1_like"/>
    <property type="match status" value="1"/>
</dbReference>
<keyword evidence="3" id="KW-0540">Nuclease</keyword>
<dbReference type="FunFam" id="3.30.420.10:FF:000031">
    <property type="entry name" value="RNA exonuclease 1"/>
    <property type="match status" value="1"/>
</dbReference>
<dbReference type="InterPro" id="IPR047021">
    <property type="entry name" value="REXO1/3/4-like"/>
</dbReference>
<proteinExistence type="inferred from homology"/>
<name>C5LVR5_PERM5</name>
<evidence type="ECO:0000313" key="10">
    <source>
        <dbReference type="Proteomes" id="UP000007800"/>
    </source>
</evidence>
<dbReference type="Proteomes" id="UP000007800">
    <property type="component" value="Unassembled WGS sequence"/>
</dbReference>
<evidence type="ECO:0000313" key="9">
    <source>
        <dbReference type="EMBL" id="EEQ99188.1"/>
    </source>
</evidence>
<evidence type="ECO:0000259" key="8">
    <source>
        <dbReference type="SMART" id="SM00479"/>
    </source>
</evidence>
<evidence type="ECO:0000256" key="5">
    <source>
        <dbReference type="ARBA" id="ARBA00022839"/>
    </source>
</evidence>
<dbReference type="GO" id="GO:0004527">
    <property type="term" value="F:exonuclease activity"/>
    <property type="evidence" value="ECO:0007669"/>
    <property type="project" value="UniProtKB-KW"/>
</dbReference>
<evidence type="ECO:0000256" key="4">
    <source>
        <dbReference type="ARBA" id="ARBA00022801"/>
    </source>
</evidence>
<dbReference type="OrthoDB" id="8191639at2759"/>
<protein>
    <submittedName>
        <fullName evidence="9">Exonuclease, putative</fullName>
    </submittedName>
</protein>
<dbReference type="OMA" id="CKVHAGG"/>
<evidence type="ECO:0000256" key="3">
    <source>
        <dbReference type="ARBA" id="ARBA00022722"/>
    </source>
</evidence>
<evidence type="ECO:0000256" key="2">
    <source>
        <dbReference type="ARBA" id="ARBA00006357"/>
    </source>
</evidence>
<dbReference type="InParanoid" id="C5LVR5"/>
<evidence type="ECO:0000256" key="1">
    <source>
        <dbReference type="ARBA" id="ARBA00004123"/>
    </source>
</evidence>
<feature type="domain" description="Exonuclease" evidence="8">
    <location>
        <begin position="254"/>
        <end position="414"/>
    </location>
</feature>
<dbReference type="Gene3D" id="3.30.420.10">
    <property type="entry name" value="Ribonuclease H-like superfamily/Ribonuclease H"/>
    <property type="match status" value="1"/>
</dbReference>
<dbReference type="PANTHER" id="PTHR12801">
    <property type="entry name" value="RNA EXONUCLEASE REXO1 / RECO3 FAMILY MEMBER-RELATED"/>
    <property type="match status" value="1"/>
</dbReference>
<evidence type="ECO:0000256" key="6">
    <source>
        <dbReference type="ARBA" id="ARBA00023242"/>
    </source>
</evidence>
<dbReference type="RefSeq" id="XP_002766471.1">
    <property type="nucleotide sequence ID" value="XM_002766425.1"/>
</dbReference>
<comment type="subcellular location">
    <subcellularLocation>
        <location evidence="1">Nucleus</location>
    </subcellularLocation>
</comment>
<dbReference type="InterPro" id="IPR012337">
    <property type="entry name" value="RNaseH-like_sf"/>
</dbReference>
<dbReference type="AlphaFoldDB" id="C5LVR5"/>
<keyword evidence="6" id="KW-0539">Nucleus</keyword>
<dbReference type="GO" id="GO:0005634">
    <property type="term" value="C:nucleus"/>
    <property type="evidence" value="ECO:0007669"/>
    <property type="project" value="UniProtKB-SubCell"/>
</dbReference>
<sequence length="646" mass="70950">MSVKRPSSDISGNNNNIRAPTFPEGSNTTASDWITPRQAQKLRRVASLTPHVKLQHQNQKAISVHDVQNFLLWATGSEAGVMPRWCVLENMHTVKNITVVMTPYFDISSLLEAAGKTAGGSSDYPFLGYALRKCMRAGSWRPPSGKPPPSLEKVCPVLKHFLQLMVAKSKIPQKLRPKTAHSNEKPVLIPIADFLMTTANMIANEFPVHSVSGVPPEGYVECQTSLGEHKRPPIPASAGEGVPAFVFNDKDYKNLLAIDCEMVDTADGLELARLSAVDSGAKTLLDMYVKPAKPVLDYKTEFSGITRESLVGVTATLKDAQKALMDLMDSDTILVGHGLENDLKTLKMVHRRIIDTSDLYPHPAGPPRKSALSYLVRKVLKSKMSRESTGVHDSTEDALQAMRLSILKFAKGPYWHPDDEDKYGLSLASLVGGIRIHGEDVDRATMVQRYGERAMTGVLMPDEESESSEPRVQLHVLRGFQRWCELQQSGPGLTKSSRASSKQHKRMVMMKIDLTIRKLLRSMSKGDLLVVFSGCGDMAQYATAFDNYRKSGQHEAKRLLELSREKVARSFTMFTSVADVPAELLADSPVNVPPPTSSSSSAPSATSRVVESDSEESSRETFPFQATSETSTEEAQPSPADVAVRS</sequence>
<dbReference type="InterPro" id="IPR013520">
    <property type="entry name" value="Ribonucl_H"/>
</dbReference>
<dbReference type="EMBL" id="GG685971">
    <property type="protein sequence ID" value="EEQ99188.1"/>
    <property type="molecule type" value="Genomic_DNA"/>
</dbReference>
<keyword evidence="5 9" id="KW-0269">Exonuclease</keyword>
<dbReference type="GO" id="GO:0003676">
    <property type="term" value="F:nucleic acid binding"/>
    <property type="evidence" value="ECO:0007669"/>
    <property type="project" value="InterPro"/>
</dbReference>
<feature type="region of interest" description="Disordered" evidence="7">
    <location>
        <begin position="1"/>
        <end position="33"/>
    </location>
</feature>
<comment type="similarity">
    <text evidence="2">Belongs to the REXO1/REXO3 family.</text>
</comment>
<organism evidence="10">
    <name type="scientific">Perkinsus marinus (strain ATCC 50983 / TXsc)</name>
    <dbReference type="NCBI Taxonomy" id="423536"/>
    <lineage>
        <taxon>Eukaryota</taxon>
        <taxon>Sar</taxon>
        <taxon>Alveolata</taxon>
        <taxon>Perkinsozoa</taxon>
        <taxon>Perkinsea</taxon>
        <taxon>Perkinsida</taxon>
        <taxon>Perkinsidae</taxon>
        <taxon>Perkinsus</taxon>
    </lineage>
</organism>
<dbReference type="Pfam" id="PF00929">
    <property type="entry name" value="RNase_T"/>
    <property type="match status" value="1"/>
</dbReference>
<dbReference type="GeneID" id="9044862"/>
<feature type="compositionally biased region" description="Polar residues" evidence="7">
    <location>
        <begin position="624"/>
        <end position="635"/>
    </location>
</feature>
<keyword evidence="10" id="KW-1185">Reference proteome</keyword>
<accession>C5LVR5</accession>
<dbReference type="SUPFAM" id="SSF53098">
    <property type="entry name" value="Ribonuclease H-like"/>
    <property type="match status" value="1"/>
</dbReference>